<dbReference type="GO" id="GO:0003700">
    <property type="term" value="F:DNA-binding transcription factor activity"/>
    <property type="evidence" value="ECO:0007669"/>
    <property type="project" value="InterPro"/>
</dbReference>
<name>W9XFX3_9EURO</name>
<dbReference type="SUPFAM" id="SSF57959">
    <property type="entry name" value="Leucine zipper domain"/>
    <property type="match status" value="1"/>
</dbReference>
<comment type="caution">
    <text evidence="3">The sequence shown here is derived from an EMBL/GenBank/DDBJ whole genome shotgun (WGS) entry which is preliminary data.</text>
</comment>
<dbReference type="RefSeq" id="XP_007737170.1">
    <property type="nucleotide sequence ID" value="XM_007738980.1"/>
</dbReference>
<feature type="region of interest" description="Disordered" evidence="1">
    <location>
        <begin position="123"/>
        <end position="189"/>
    </location>
</feature>
<feature type="compositionally biased region" description="Basic and acidic residues" evidence="1">
    <location>
        <begin position="175"/>
        <end position="185"/>
    </location>
</feature>
<dbReference type="HOGENOM" id="CLU_1209719_0_0_1"/>
<dbReference type="AlphaFoldDB" id="W9XFX3"/>
<dbReference type="PROSITE" id="PS00036">
    <property type="entry name" value="BZIP_BASIC"/>
    <property type="match status" value="1"/>
</dbReference>
<dbReference type="Gene3D" id="1.20.5.170">
    <property type="match status" value="1"/>
</dbReference>
<sequence length="226" mass="25619">MKEKLSITGGKHGHSIANMDSLMPCFHPGNLPPQRSQPPVSPTYSYIPGQYWQTLDYYNMTVGICSGMMTETTEVPQTFMSNSHHNSLVNFEDSITMVGSPMESLPLDAISNPDTELLQHMQTDSSIQESPATEMENSAHSPRSHRHHHSCMSCDREKRERRKEQNRKAQRNHRLRSEEKLEQLRSKAQLQTEEIASLKEANRSLRKHIEMLTTSRDKNGGTTGSG</sequence>
<reference evidence="3 4" key="1">
    <citation type="submission" date="2013-03" db="EMBL/GenBank/DDBJ databases">
        <title>The Genome Sequence of Capronia epimyces CBS 606.96.</title>
        <authorList>
            <consortium name="The Broad Institute Genomics Platform"/>
            <person name="Cuomo C."/>
            <person name="de Hoog S."/>
            <person name="Gorbushina A."/>
            <person name="Walker B."/>
            <person name="Young S.K."/>
            <person name="Zeng Q."/>
            <person name="Gargeya S."/>
            <person name="Fitzgerald M."/>
            <person name="Haas B."/>
            <person name="Abouelleil A."/>
            <person name="Allen A.W."/>
            <person name="Alvarado L."/>
            <person name="Arachchi H.M."/>
            <person name="Berlin A.M."/>
            <person name="Chapman S.B."/>
            <person name="Gainer-Dewar J."/>
            <person name="Goldberg J."/>
            <person name="Griggs A."/>
            <person name="Gujja S."/>
            <person name="Hansen M."/>
            <person name="Howarth C."/>
            <person name="Imamovic A."/>
            <person name="Ireland A."/>
            <person name="Larimer J."/>
            <person name="McCowan C."/>
            <person name="Murphy C."/>
            <person name="Pearson M."/>
            <person name="Poon T.W."/>
            <person name="Priest M."/>
            <person name="Roberts A."/>
            <person name="Saif S."/>
            <person name="Shea T."/>
            <person name="Sisk P."/>
            <person name="Sykes S."/>
            <person name="Wortman J."/>
            <person name="Nusbaum C."/>
            <person name="Birren B."/>
        </authorList>
    </citation>
    <scope>NUCLEOTIDE SEQUENCE [LARGE SCALE GENOMIC DNA]</scope>
    <source>
        <strain evidence="3 4">CBS 606.96</strain>
    </source>
</reference>
<dbReference type="InterPro" id="IPR004827">
    <property type="entry name" value="bZIP"/>
</dbReference>
<proteinExistence type="predicted"/>
<gene>
    <name evidence="3" type="ORF">A1O3_08884</name>
</gene>
<dbReference type="OrthoDB" id="4144470at2759"/>
<protein>
    <recommendedName>
        <fullName evidence="2">BZIP domain-containing protein</fullName>
    </recommendedName>
</protein>
<feature type="non-terminal residue" evidence="3">
    <location>
        <position position="226"/>
    </location>
</feature>
<feature type="domain" description="BZIP" evidence="2">
    <location>
        <begin position="156"/>
        <end position="212"/>
    </location>
</feature>
<dbReference type="PROSITE" id="PS50217">
    <property type="entry name" value="BZIP"/>
    <property type="match status" value="1"/>
</dbReference>
<evidence type="ECO:0000259" key="2">
    <source>
        <dbReference type="PROSITE" id="PS50217"/>
    </source>
</evidence>
<feature type="compositionally biased region" description="Basic and acidic residues" evidence="1">
    <location>
        <begin position="154"/>
        <end position="167"/>
    </location>
</feature>
<evidence type="ECO:0000313" key="4">
    <source>
        <dbReference type="Proteomes" id="UP000019478"/>
    </source>
</evidence>
<organism evidence="3 4">
    <name type="scientific">Capronia epimyces CBS 606.96</name>
    <dbReference type="NCBI Taxonomy" id="1182542"/>
    <lineage>
        <taxon>Eukaryota</taxon>
        <taxon>Fungi</taxon>
        <taxon>Dikarya</taxon>
        <taxon>Ascomycota</taxon>
        <taxon>Pezizomycotina</taxon>
        <taxon>Eurotiomycetes</taxon>
        <taxon>Chaetothyriomycetidae</taxon>
        <taxon>Chaetothyriales</taxon>
        <taxon>Herpotrichiellaceae</taxon>
        <taxon>Capronia</taxon>
    </lineage>
</organism>
<accession>W9XFX3</accession>
<evidence type="ECO:0000256" key="1">
    <source>
        <dbReference type="SAM" id="MobiDB-lite"/>
    </source>
</evidence>
<dbReference type="GeneID" id="19172970"/>
<dbReference type="Proteomes" id="UP000019478">
    <property type="component" value="Unassembled WGS sequence"/>
</dbReference>
<dbReference type="EMBL" id="AMGY01000008">
    <property type="protein sequence ID" value="EXJ79382.1"/>
    <property type="molecule type" value="Genomic_DNA"/>
</dbReference>
<keyword evidence="4" id="KW-1185">Reference proteome</keyword>
<dbReference type="CDD" id="cd14688">
    <property type="entry name" value="bZIP_YAP"/>
    <property type="match status" value="1"/>
</dbReference>
<evidence type="ECO:0000313" key="3">
    <source>
        <dbReference type="EMBL" id="EXJ79382.1"/>
    </source>
</evidence>
<dbReference type="InterPro" id="IPR046347">
    <property type="entry name" value="bZIP_sf"/>
</dbReference>